<dbReference type="InterPro" id="IPR029463">
    <property type="entry name" value="Lys_MEP"/>
</dbReference>
<dbReference type="PANTHER" id="PTHR37016">
    <property type="match status" value="1"/>
</dbReference>
<name>A0A8H4QS99_9AGAR</name>
<dbReference type="InterPro" id="IPR024079">
    <property type="entry name" value="MetalloPept_cat_dom_sf"/>
</dbReference>
<dbReference type="GO" id="GO:0004222">
    <property type="term" value="F:metalloendopeptidase activity"/>
    <property type="evidence" value="ECO:0007669"/>
    <property type="project" value="InterPro"/>
</dbReference>
<dbReference type="SMART" id="SM01351">
    <property type="entry name" value="Aspzincin_M35"/>
    <property type="match status" value="1"/>
</dbReference>
<dbReference type="EMBL" id="JAACJL010000032">
    <property type="protein sequence ID" value="KAF4615936.1"/>
    <property type="molecule type" value="Genomic_DNA"/>
</dbReference>
<reference evidence="9 10" key="1">
    <citation type="submission" date="2019-12" db="EMBL/GenBank/DDBJ databases">
        <authorList>
            <person name="Floudas D."/>
            <person name="Bentzer J."/>
            <person name="Ahren D."/>
            <person name="Johansson T."/>
            <person name="Persson P."/>
            <person name="Tunlid A."/>
        </authorList>
    </citation>
    <scope>NUCLEOTIDE SEQUENCE [LARGE SCALE GENOMIC DNA]</scope>
    <source>
        <strain evidence="9 10">CBS 102.39</strain>
    </source>
</reference>
<evidence type="ECO:0000256" key="2">
    <source>
        <dbReference type="ARBA" id="ARBA00010279"/>
    </source>
</evidence>
<organism evidence="9 10">
    <name type="scientific">Agrocybe pediades</name>
    <dbReference type="NCBI Taxonomy" id="84607"/>
    <lineage>
        <taxon>Eukaryota</taxon>
        <taxon>Fungi</taxon>
        <taxon>Dikarya</taxon>
        <taxon>Basidiomycota</taxon>
        <taxon>Agaricomycotina</taxon>
        <taxon>Agaricomycetes</taxon>
        <taxon>Agaricomycetidae</taxon>
        <taxon>Agaricales</taxon>
        <taxon>Agaricineae</taxon>
        <taxon>Strophariaceae</taxon>
        <taxon>Agrocybe</taxon>
    </lineage>
</organism>
<dbReference type="InterPro" id="IPR050414">
    <property type="entry name" value="Fungal_M35_metalloproteases"/>
</dbReference>
<keyword evidence="3" id="KW-0645">Protease</keyword>
<dbReference type="AlphaFoldDB" id="A0A8H4QS99"/>
<evidence type="ECO:0000256" key="4">
    <source>
        <dbReference type="ARBA" id="ARBA00022723"/>
    </source>
</evidence>
<keyword evidence="5" id="KW-0378">Hydrolase</keyword>
<evidence type="ECO:0000256" key="3">
    <source>
        <dbReference type="ARBA" id="ARBA00022670"/>
    </source>
</evidence>
<evidence type="ECO:0000256" key="7">
    <source>
        <dbReference type="ARBA" id="ARBA00023049"/>
    </source>
</evidence>
<keyword evidence="10" id="KW-1185">Reference proteome</keyword>
<keyword evidence="7" id="KW-0482">Metalloprotease</keyword>
<dbReference type="Proteomes" id="UP000521872">
    <property type="component" value="Unassembled WGS sequence"/>
</dbReference>
<comment type="caution">
    <text evidence="9">The sequence shown here is derived from an EMBL/GenBank/DDBJ whole genome shotgun (WGS) entry which is preliminary data.</text>
</comment>
<evidence type="ECO:0000256" key="1">
    <source>
        <dbReference type="ARBA" id="ARBA00001947"/>
    </source>
</evidence>
<evidence type="ECO:0000256" key="5">
    <source>
        <dbReference type="ARBA" id="ARBA00022801"/>
    </source>
</evidence>
<dbReference type="GO" id="GO:0046872">
    <property type="term" value="F:metal ion binding"/>
    <property type="evidence" value="ECO:0007669"/>
    <property type="project" value="UniProtKB-KW"/>
</dbReference>
<protein>
    <recommendedName>
        <fullName evidence="8">Lysine-specific metallo-endopeptidase domain-containing protein</fullName>
    </recommendedName>
</protein>
<feature type="domain" description="Lysine-specific metallo-endopeptidase" evidence="8">
    <location>
        <begin position="259"/>
        <end position="380"/>
    </location>
</feature>
<dbReference type="SUPFAM" id="SSF55486">
    <property type="entry name" value="Metalloproteases ('zincins'), catalytic domain"/>
    <property type="match status" value="1"/>
</dbReference>
<dbReference type="GO" id="GO:0006508">
    <property type="term" value="P:proteolysis"/>
    <property type="evidence" value="ECO:0007669"/>
    <property type="project" value="UniProtKB-KW"/>
</dbReference>
<dbReference type="Gene3D" id="3.40.390.10">
    <property type="entry name" value="Collagenase (Catalytic Domain)"/>
    <property type="match status" value="1"/>
</dbReference>
<keyword evidence="6" id="KW-0862">Zinc</keyword>
<sequence length="386" mass="42592">MVFRVRTTFIPPFPPEFRPSLHLANSFGHFTMQLGSNFRSPSKRLYHHSCPVATHLIRTPVKALAAPSLLLKTTGPDAVNTVADLRVVTTLTNTGNNTLKLLHHPLTVLSRLPRNNFLISHKLSGAQPRFKGVLVKYKPMASGDEKAYTVLAPDQTISVEHNLGQTYSFTNSGEGEYNISPSKVFYALNANASISSFKAQTSSHSAKISGDLAVSPSRALKSNRTSFNACNAYQRAVIQNAIVAATALVDDVAACLQTMQLPSPRYTTWFGAWDATRKMLVTKRFPQIQTNKFAEFLYDCSTSTELDIMAYVDPMSNTFWNCPVVGTNSQAGTIIHEASHFIFNGATYDFAYGHDRCRALTLKYPNIAVMNADSLQFFAENNPPLL</sequence>
<dbReference type="PANTHER" id="PTHR37016:SF3">
    <property type="entry name" value="NEUTRAL PROTEASE 2-RELATED"/>
    <property type="match status" value="1"/>
</dbReference>
<evidence type="ECO:0000313" key="9">
    <source>
        <dbReference type="EMBL" id="KAF4615936.1"/>
    </source>
</evidence>
<dbReference type="Gene3D" id="2.60.40.2970">
    <property type="match status" value="1"/>
</dbReference>
<evidence type="ECO:0000259" key="8">
    <source>
        <dbReference type="SMART" id="SM01351"/>
    </source>
</evidence>
<evidence type="ECO:0000313" key="10">
    <source>
        <dbReference type="Proteomes" id="UP000521872"/>
    </source>
</evidence>
<keyword evidence="4" id="KW-0479">Metal-binding</keyword>
<accession>A0A8H4QS99</accession>
<proteinExistence type="inferred from homology"/>
<dbReference type="Pfam" id="PF14521">
    <property type="entry name" value="Aspzincin_M35"/>
    <property type="match status" value="1"/>
</dbReference>
<evidence type="ECO:0000256" key="6">
    <source>
        <dbReference type="ARBA" id="ARBA00022833"/>
    </source>
</evidence>
<gene>
    <name evidence="9" type="ORF">D9613_011329</name>
</gene>
<comment type="cofactor">
    <cofactor evidence="1">
        <name>Zn(2+)</name>
        <dbReference type="ChEBI" id="CHEBI:29105"/>
    </cofactor>
</comment>
<comment type="similarity">
    <text evidence="2">Belongs to the peptidase M35 family.</text>
</comment>